<comment type="caution">
    <text evidence="3">The sequence shown here is derived from an EMBL/GenBank/DDBJ whole genome shotgun (WGS) entry which is preliminary data.</text>
</comment>
<evidence type="ECO:0000259" key="1">
    <source>
        <dbReference type="Pfam" id="PF07463"/>
    </source>
</evidence>
<dbReference type="Pfam" id="PF13392">
    <property type="entry name" value="HNH_3"/>
    <property type="match status" value="1"/>
</dbReference>
<dbReference type="InterPro" id="IPR044925">
    <property type="entry name" value="His-Me_finger_sf"/>
</dbReference>
<protein>
    <submittedName>
        <fullName evidence="3">HNH homing endonuclease</fullName>
    </submittedName>
</protein>
<dbReference type="OrthoDB" id="6631788at2"/>
<keyword evidence="3" id="KW-0255">Endonuclease</keyword>
<keyword evidence="3" id="KW-0378">Hydrolase</keyword>
<accession>X0QHW3</accession>
<dbReference type="Pfam" id="PF07463">
    <property type="entry name" value="NUMOD4"/>
    <property type="match status" value="1"/>
</dbReference>
<feature type="domain" description="HNH nuclease" evidence="2">
    <location>
        <begin position="68"/>
        <end position="111"/>
    </location>
</feature>
<dbReference type="AlphaFoldDB" id="X0QHW3"/>
<dbReference type="Gene3D" id="3.90.75.20">
    <property type="match status" value="1"/>
</dbReference>
<dbReference type="SUPFAM" id="SSF54060">
    <property type="entry name" value="His-Me finger endonucleases"/>
    <property type="match status" value="1"/>
</dbReference>
<evidence type="ECO:0000259" key="2">
    <source>
        <dbReference type="Pfam" id="PF13392"/>
    </source>
</evidence>
<gene>
    <name evidence="3" type="ORF">JCM14108_3322</name>
</gene>
<dbReference type="GO" id="GO:0004519">
    <property type="term" value="F:endonuclease activity"/>
    <property type="evidence" value="ECO:0007669"/>
    <property type="project" value="UniProtKB-KW"/>
</dbReference>
<organism evidence="3 4">
    <name type="scientific">Lentilactobacillus farraginis DSM 18382 = JCM 14108</name>
    <dbReference type="NCBI Taxonomy" id="1423743"/>
    <lineage>
        <taxon>Bacteria</taxon>
        <taxon>Bacillati</taxon>
        <taxon>Bacillota</taxon>
        <taxon>Bacilli</taxon>
        <taxon>Lactobacillales</taxon>
        <taxon>Lactobacillaceae</taxon>
        <taxon>Lentilactobacillus</taxon>
    </lineage>
</organism>
<name>X0QHW3_9LACO</name>
<feature type="domain" description="NUMOD4" evidence="1">
    <location>
        <begin position="3"/>
        <end position="60"/>
    </location>
</feature>
<dbReference type="InterPro" id="IPR003615">
    <property type="entry name" value="HNH_nuc"/>
</dbReference>
<sequence length="177" mass="20754">MTEWKDIPGYENIYQASTDGQIRTAPGKITQNAKFKQRHWKIRVLKQKVDKDGYRRVSLWKNAKEKDRLVHRLVAETFIPKIGGKNLINHIDGNPSNNDVSNLEWCNYSENLIHAYKHHLNCENSEVVLVNKNTFKAKYFYSLSSASEFLGKNHGFLSEKLKRKVNEIDEYLVFVRR</sequence>
<dbReference type="InterPro" id="IPR010902">
    <property type="entry name" value="NUMOD4"/>
</dbReference>
<proteinExistence type="predicted"/>
<dbReference type="EMBL" id="BAKI01000124">
    <property type="protein sequence ID" value="GAF38200.1"/>
    <property type="molecule type" value="Genomic_DNA"/>
</dbReference>
<dbReference type="GO" id="GO:0016788">
    <property type="term" value="F:hydrolase activity, acting on ester bonds"/>
    <property type="evidence" value="ECO:0007669"/>
    <property type="project" value="InterPro"/>
</dbReference>
<evidence type="ECO:0000313" key="4">
    <source>
        <dbReference type="Proteomes" id="UP000019488"/>
    </source>
</evidence>
<evidence type="ECO:0000313" key="3">
    <source>
        <dbReference type="EMBL" id="GAF38200.1"/>
    </source>
</evidence>
<reference evidence="3" key="1">
    <citation type="journal article" date="2014" name="Genome Announc.">
        <title>Draft Genome Sequences of Two Lactobacillus Strains, L. farraginis JCM 14108T and L. composti JCM 14202T, Isolated from Compost of Distilled Shochu Residue.</title>
        <authorList>
            <person name="Yuki M."/>
            <person name="Oshima K."/>
            <person name="Suda W."/>
            <person name="Kitahara M."/>
            <person name="Kitamura K."/>
            <person name="Iida T."/>
            <person name="Hattori M."/>
            <person name="Ohkuma M."/>
        </authorList>
    </citation>
    <scope>NUCLEOTIDE SEQUENCE [LARGE SCALE GENOMIC DNA]</scope>
    <source>
        <strain evidence="3">JCM 14108</strain>
    </source>
</reference>
<dbReference type="eggNOG" id="ENOG5033AUY">
    <property type="taxonomic scope" value="Bacteria"/>
</dbReference>
<dbReference type="RefSeq" id="WP_035181601.1">
    <property type="nucleotide sequence ID" value="NZ_AZFY01000128.1"/>
</dbReference>
<dbReference type="Proteomes" id="UP000019488">
    <property type="component" value="Unassembled WGS sequence"/>
</dbReference>
<keyword evidence="3" id="KW-0540">Nuclease</keyword>